<dbReference type="EnsemblMetazoa" id="CJA22594.1">
    <property type="protein sequence ID" value="CJA22594.1"/>
    <property type="gene ID" value="WBGene00178166"/>
</dbReference>
<keyword evidence="2" id="KW-1185">Reference proteome</keyword>
<reference evidence="2" key="1">
    <citation type="submission" date="2010-08" db="EMBL/GenBank/DDBJ databases">
        <authorList>
            <consortium name="Caenorhabditis japonica Sequencing Consortium"/>
            <person name="Wilson R.K."/>
        </authorList>
    </citation>
    <scope>NUCLEOTIDE SEQUENCE [LARGE SCALE GENOMIC DNA]</scope>
    <source>
        <strain evidence="2">DF5081</strain>
    </source>
</reference>
<reference evidence="1" key="2">
    <citation type="submission" date="2022-06" db="UniProtKB">
        <authorList>
            <consortium name="EnsemblMetazoa"/>
        </authorList>
    </citation>
    <scope>IDENTIFICATION</scope>
    <source>
        <strain evidence="1">DF5081</strain>
    </source>
</reference>
<organism evidence="1 2">
    <name type="scientific">Caenorhabditis japonica</name>
    <dbReference type="NCBI Taxonomy" id="281687"/>
    <lineage>
        <taxon>Eukaryota</taxon>
        <taxon>Metazoa</taxon>
        <taxon>Ecdysozoa</taxon>
        <taxon>Nematoda</taxon>
        <taxon>Chromadorea</taxon>
        <taxon>Rhabditida</taxon>
        <taxon>Rhabditina</taxon>
        <taxon>Rhabditomorpha</taxon>
        <taxon>Rhabditoidea</taxon>
        <taxon>Rhabditidae</taxon>
        <taxon>Peloderinae</taxon>
        <taxon>Caenorhabditis</taxon>
    </lineage>
</organism>
<dbReference type="AlphaFoldDB" id="A0A8R1I6V6"/>
<evidence type="ECO:0000313" key="1">
    <source>
        <dbReference type="EnsemblMetazoa" id="CJA22594.1"/>
    </source>
</evidence>
<accession>A0A8R1I6V6</accession>
<protein>
    <submittedName>
        <fullName evidence="1">Uncharacterized protein</fullName>
    </submittedName>
</protein>
<dbReference type="Proteomes" id="UP000005237">
    <property type="component" value="Unassembled WGS sequence"/>
</dbReference>
<sequence>MVEMRKKSELPTTWSTPRGFFFENLEYGGYLMVLCNESGNNYQKLFFPAWNRVLFFGDRAASVPLEQFSQPNYRLSQKCSPGTDLSLLNEDEVTESPTNVIEAVLRYRNVVDAEVGKSYTKRLRHKFSRGSLAKRSFRYLVKPKPYTVA</sequence>
<name>A0A8R1I6V6_CAEJA</name>
<proteinExistence type="predicted"/>
<evidence type="ECO:0000313" key="2">
    <source>
        <dbReference type="Proteomes" id="UP000005237"/>
    </source>
</evidence>